<dbReference type="OrthoDB" id="9787830at2"/>
<dbReference type="STRING" id="1121290.CLAOCE_08700"/>
<dbReference type="AlphaFoldDB" id="A0A1E8F003"/>
<dbReference type="PANTHER" id="PTHR30535">
    <property type="entry name" value="VITAMIN B12-BINDING PROTEIN"/>
    <property type="match status" value="1"/>
</dbReference>
<comment type="caution">
    <text evidence="6">The sequence shown here is derived from an EMBL/GenBank/DDBJ whole genome shotgun (WGS) entry which is preliminary data.</text>
</comment>
<organism evidence="6 7">
    <name type="scientific">Clostridium acetireducens DSM 10703</name>
    <dbReference type="NCBI Taxonomy" id="1121290"/>
    <lineage>
        <taxon>Bacteria</taxon>
        <taxon>Bacillati</taxon>
        <taxon>Bacillota</taxon>
        <taxon>Clostridia</taxon>
        <taxon>Eubacteriales</taxon>
        <taxon>Clostridiaceae</taxon>
        <taxon>Clostridium</taxon>
    </lineage>
</organism>
<evidence type="ECO:0000256" key="1">
    <source>
        <dbReference type="ARBA" id="ARBA00008814"/>
    </source>
</evidence>
<protein>
    <submittedName>
        <fullName evidence="6">Vitamin B12-binding protein</fullName>
    </submittedName>
</protein>
<evidence type="ECO:0000313" key="7">
    <source>
        <dbReference type="Proteomes" id="UP000175744"/>
    </source>
</evidence>
<feature type="domain" description="Fe/B12 periplasmic-binding" evidence="4">
    <location>
        <begin position="52"/>
        <end position="312"/>
    </location>
</feature>
<evidence type="ECO:0000256" key="3">
    <source>
        <dbReference type="SAM" id="SignalP"/>
    </source>
</evidence>
<evidence type="ECO:0000313" key="6">
    <source>
        <dbReference type="EMBL" id="OFI06715.1"/>
    </source>
</evidence>
<evidence type="ECO:0000259" key="4">
    <source>
        <dbReference type="PROSITE" id="PS50983"/>
    </source>
</evidence>
<dbReference type="PROSITE" id="PS50983">
    <property type="entry name" value="FE_B12_PBP"/>
    <property type="match status" value="1"/>
</dbReference>
<dbReference type="InterPro" id="IPR001119">
    <property type="entry name" value="SLH_dom"/>
</dbReference>
<feature type="signal peptide" evidence="3">
    <location>
        <begin position="1"/>
        <end position="20"/>
    </location>
</feature>
<dbReference type="EMBL" id="LZFO01000009">
    <property type="protein sequence ID" value="OFI06715.1"/>
    <property type="molecule type" value="Genomic_DNA"/>
</dbReference>
<accession>A0A1E8F003</accession>
<dbReference type="InterPro" id="IPR002491">
    <property type="entry name" value="ABC_transptr_periplasmic_BD"/>
</dbReference>
<dbReference type="PROSITE" id="PS51257">
    <property type="entry name" value="PROKAR_LIPOPROTEIN"/>
    <property type="match status" value="1"/>
</dbReference>
<keyword evidence="3" id="KW-0732">Signal</keyword>
<dbReference type="PROSITE" id="PS51272">
    <property type="entry name" value="SLH"/>
    <property type="match status" value="1"/>
</dbReference>
<name>A0A1E8F003_9CLOT</name>
<dbReference type="SUPFAM" id="SSF53807">
    <property type="entry name" value="Helical backbone' metal receptor"/>
    <property type="match status" value="1"/>
</dbReference>
<dbReference type="Gene3D" id="3.40.50.1980">
    <property type="entry name" value="Nitrogenase molybdenum iron protein domain"/>
    <property type="match status" value="2"/>
</dbReference>
<proteinExistence type="inferred from homology"/>
<reference evidence="6 7" key="1">
    <citation type="submission" date="2016-06" db="EMBL/GenBank/DDBJ databases">
        <title>Genome sequence of Clostridium acetireducens DSM 10703.</title>
        <authorList>
            <person name="Poehlein A."/>
            <person name="Fluechter S."/>
            <person name="Duerre P."/>
            <person name="Daniel R."/>
        </authorList>
    </citation>
    <scope>NUCLEOTIDE SEQUENCE [LARGE SCALE GENOMIC DNA]</scope>
    <source>
        <strain evidence="6 7">DSM 10703</strain>
    </source>
</reference>
<dbReference type="GO" id="GO:0071281">
    <property type="term" value="P:cellular response to iron ion"/>
    <property type="evidence" value="ECO:0007669"/>
    <property type="project" value="TreeGrafter"/>
</dbReference>
<keyword evidence="2" id="KW-0677">Repeat</keyword>
<dbReference type="Pfam" id="PF01497">
    <property type="entry name" value="Peripla_BP_2"/>
    <property type="match status" value="1"/>
</dbReference>
<gene>
    <name evidence="6" type="primary">btuF</name>
    <name evidence="6" type="ORF">CLOACE_08700</name>
</gene>
<dbReference type="Pfam" id="PF00395">
    <property type="entry name" value="SLH"/>
    <property type="match status" value="2"/>
</dbReference>
<dbReference type="PANTHER" id="PTHR30535:SF34">
    <property type="entry name" value="MOLYBDATE-BINDING PROTEIN MOLA"/>
    <property type="match status" value="1"/>
</dbReference>
<dbReference type="InterPro" id="IPR050902">
    <property type="entry name" value="ABC_Transporter_SBP"/>
</dbReference>
<evidence type="ECO:0000256" key="2">
    <source>
        <dbReference type="ARBA" id="ARBA00022737"/>
    </source>
</evidence>
<feature type="domain" description="SLH" evidence="5">
    <location>
        <begin position="358"/>
        <end position="420"/>
    </location>
</feature>
<comment type="similarity">
    <text evidence="1">Belongs to the bacterial solute-binding protein 8 family.</text>
</comment>
<dbReference type="Proteomes" id="UP000175744">
    <property type="component" value="Unassembled WGS sequence"/>
</dbReference>
<feature type="chain" id="PRO_5039330857" evidence="3">
    <location>
        <begin position="21"/>
        <end position="470"/>
    </location>
</feature>
<keyword evidence="7" id="KW-1185">Reference proteome</keyword>
<evidence type="ECO:0000259" key="5">
    <source>
        <dbReference type="PROSITE" id="PS51272"/>
    </source>
</evidence>
<dbReference type="RefSeq" id="WP_070109820.1">
    <property type="nucleotide sequence ID" value="NZ_LZFO01000009.1"/>
</dbReference>
<sequence length="470" mass="52988">MKKKLLIVLTLLTFIITFSACTNNKNNANNAYKIEITDDSGEKIKLEKPAEKIISLYSAHTENLFSLGLDKEVIGVSDKDAYPPQAIDKKTFSYKDDAESIIGAKPDLVLIRPFIEKTNPKLVKDLKNSGIAVVSLYPKSFKEFDEYIKKLGILTGKQKKAEEVLKEFNKELKEIEKESESINPKVKVFFESTDTNCRTVTKDSMAAYAIKLAGGINIAEDAKPTSSTSSIASFGEEKILAKADSIDVYVAQKGAMNAGGNPHAISIRPGFQKIKAVKEKRVYNINEKLISSPTFRFVKGVRELQRIFYTDKFDNIDSYNNDNLITKSDLAHIIVKFKHIGIYSPTTKSYAGRRNSHVYGSFKDVKPEHENFDYIETAVMGGYFDEKSEEFYPNKKVNREDLAKVLYMLADLPQKDVEIKDIDNSENKLIIKTIVGNGIMNLENNEFKPESNVTGKEVLQSLNKIKQYMK</sequence>